<dbReference type="PANTHER" id="PTHR31609:SF1">
    <property type="entry name" value="CARBOHYDRATE DEACETYLASE"/>
    <property type="match status" value="1"/>
</dbReference>
<dbReference type="PANTHER" id="PTHR31609">
    <property type="entry name" value="YDJC DEACETYLASE FAMILY MEMBER"/>
    <property type="match status" value="1"/>
</dbReference>
<dbReference type="GO" id="GO:0046872">
    <property type="term" value="F:metal ion binding"/>
    <property type="evidence" value="ECO:0007669"/>
    <property type="project" value="UniProtKB-KW"/>
</dbReference>
<keyword evidence="4" id="KW-0460">Magnesium</keyword>
<keyword evidence="6" id="KW-0808">Transferase</keyword>
<evidence type="ECO:0000313" key="6">
    <source>
        <dbReference type="EMBL" id="CAA9524746.1"/>
    </source>
</evidence>
<accession>A0A6J4TKF6</accession>
<dbReference type="GO" id="GO:0016740">
    <property type="term" value="F:transferase activity"/>
    <property type="evidence" value="ECO:0007669"/>
    <property type="project" value="UniProtKB-KW"/>
</dbReference>
<dbReference type="Pfam" id="PF04794">
    <property type="entry name" value="YdjC"/>
    <property type="match status" value="1"/>
</dbReference>
<evidence type="ECO:0000256" key="3">
    <source>
        <dbReference type="ARBA" id="ARBA00022801"/>
    </source>
</evidence>
<protein>
    <submittedName>
        <fullName evidence="6">Cellobiose phosphotransferase system YdjC-like protein</fullName>
    </submittedName>
</protein>
<reference evidence="6" key="1">
    <citation type="submission" date="2020-02" db="EMBL/GenBank/DDBJ databases">
        <authorList>
            <person name="Meier V. D."/>
        </authorList>
    </citation>
    <scope>NUCLEOTIDE SEQUENCE</scope>
    <source>
        <strain evidence="6">AVDCRST_MAG13</strain>
    </source>
</reference>
<comment type="cofactor">
    <cofactor evidence="1">
        <name>Mg(2+)</name>
        <dbReference type="ChEBI" id="CHEBI:18420"/>
    </cofactor>
</comment>
<organism evidence="6">
    <name type="scientific">uncultured Solirubrobacteraceae bacterium</name>
    <dbReference type="NCBI Taxonomy" id="1162706"/>
    <lineage>
        <taxon>Bacteria</taxon>
        <taxon>Bacillati</taxon>
        <taxon>Actinomycetota</taxon>
        <taxon>Thermoleophilia</taxon>
        <taxon>Solirubrobacterales</taxon>
        <taxon>Solirubrobacteraceae</taxon>
        <taxon>environmental samples</taxon>
    </lineage>
</organism>
<proteinExistence type="predicted"/>
<dbReference type="GO" id="GO:0016787">
    <property type="term" value="F:hydrolase activity"/>
    <property type="evidence" value="ECO:0007669"/>
    <property type="project" value="UniProtKB-KW"/>
</dbReference>
<dbReference type="InterPro" id="IPR011330">
    <property type="entry name" value="Glyco_hydro/deAcase_b/a-brl"/>
</dbReference>
<evidence type="ECO:0000256" key="2">
    <source>
        <dbReference type="ARBA" id="ARBA00022723"/>
    </source>
</evidence>
<evidence type="ECO:0000256" key="1">
    <source>
        <dbReference type="ARBA" id="ARBA00001946"/>
    </source>
</evidence>
<dbReference type="EMBL" id="CADCVO010000566">
    <property type="protein sequence ID" value="CAA9524746.1"/>
    <property type="molecule type" value="Genomic_DNA"/>
</dbReference>
<dbReference type="AlphaFoldDB" id="A0A6J4TKF6"/>
<dbReference type="SUPFAM" id="SSF88713">
    <property type="entry name" value="Glycoside hydrolase/deacetylase"/>
    <property type="match status" value="1"/>
</dbReference>
<dbReference type="GO" id="GO:0005975">
    <property type="term" value="P:carbohydrate metabolic process"/>
    <property type="evidence" value="ECO:0007669"/>
    <property type="project" value="InterPro"/>
</dbReference>
<keyword evidence="3" id="KW-0378">Hydrolase</keyword>
<evidence type="ECO:0000256" key="5">
    <source>
        <dbReference type="ARBA" id="ARBA00023277"/>
    </source>
</evidence>
<evidence type="ECO:0000256" key="4">
    <source>
        <dbReference type="ARBA" id="ARBA00022842"/>
    </source>
</evidence>
<gene>
    <name evidence="6" type="ORF">AVDCRST_MAG13-3638</name>
</gene>
<keyword evidence="5" id="KW-0119">Carbohydrate metabolism</keyword>
<dbReference type="Gene3D" id="3.20.20.370">
    <property type="entry name" value="Glycoside hydrolase/deacetylase"/>
    <property type="match status" value="1"/>
</dbReference>
<sequence>MSAPRRLVVNADDFGLSEGVNAGIVRAHEEGIVTSTSLMVHGAGAEAAALAAARLPALGVGLHLDLAEWECVDGEWRAVYERVDAADAAAVAAELEAQLGRFRELLGREPGHLDSHQHVHRSEPVRSLMGARAKELRVPLRHHGRVRYCGAFYGRGHGNAPQPGAVTPARLAALVAGIPAGATELCCHPGRDPEPGGYGAERVLELEALCDPGVREAADRAEVRLCTFAEALRDLPG</sequence>
<dbReference type="GO" id="GO:0019213">
    <property type="term" value="F:deacetylase activity"/>
    <property type="evidence" value="ECO:0007669"/>
    <property type="project" value="TreeGrafter"/>
</dbReference>
<name>A0A6J4TKF6_9ACTN</name>
<keyword evidence="2" id="KW-0479">Metal-binding</keyword>
<dbReference type="InterPro" id="IPR006879">
    <property type="entry name" value="YdjC-like"/>
</dbReference>